<organism evidence="1 2">
    <name type="scientific">Pluteus cervinus</name>
    <dbReference type="NCBI Taxonomy" id="181527"/>
    <lineage>
        <taxon>Eukaryota</taxon>
        <taxon>Fungi</taxon>
        <taxon>Dikarya</taxon>
        <taxon>Basidiomycota</taxon>
        <taxon>Agaricomycotina</taxon>
        <taxon>Agaricomycetes</taxon>
        <taxon>Agaricomycetidae</taxon>
        <taxon>Agaricales</taxon>
        <taxon>Pluteineae</taxon>
        <taxon>Pluteaceae</taxon>
        <taxon>Pluteus</taxon>
    </lineage>
</organism>
<reference evidence="1 2" key="1">
    <citation type="journal article" date="2019" name="Nat. Ecol. Evol.">
        <title>Megaphylogeny resolves global patterns of mushroom evolution.</title>
        <authorList>
            <person name="Varga T."/>
            <person name="Krizsan K."/>
            <person name="Foldi C."/>
            <person name="Dima B."/>
            <person name="Sanchez-Garcia M."/>
            <person name="Sanchez-Ramirez S."/>
            <person name="Szollosi G.J."/>
            <person name="Szarkandi J.G."/>
            <person name="Papp V."/>
            <person name="Albert L."/>
            <person name="Andreopoulos W."/>
            <person name="Angelini C."/>
            <person name="Antonin V."/>
            <person name="Barry K.W."/>
            <person name="Bougher N.L."/>
            <person name="Buchanan P."/>
            <person name="Buyck B."/>
            <person name="Bense V."/>
            <person name="Catcheside P."/>
            <person name="Chovatia M."/>
            <person name="Cooper J."/>
            <person name="Damon W."/>
            <person name="Desjardin D."/>
            <person name="Finy P."/>
            <person name="Geml J."/>
            <person name="Haridas S."/>
            <person name="Hughes K."/>
            <person name="Justo A."/>
            <person name="Karasinski D."/>
            <person name="Kautmanova I."/>
            <person name="Kiss B."/>
            <person name="Kocsube S."/>
            <person name="Kotiranta H."/>
            <person name="LaButti K.M."/>
            <person name="Lechner B.E."/>
            <person name="Liimatainen K."/>
            <person name="Lipzen A."/>
            <person name="Lukacs Z."/>
            <person name="Mihaltcheva S."/>
            <person name="Morgado L.N."/>
            <person name="Niskanen T."/>
            <person name="Noordeloos M.E."/>
            <person name="Ohm R.A."/>
            <person name="Ortiz-Santana B."/>
            <person name="Ovrebo C."/>
            <person name="Racz N."/>
            <person name="Riley R."/>
            <person name="Savchenko A."/>
            <person name="Shiryaev A."/>
            <person name="Soop K."/>
            <person name="Spirin V."/>
            <person name="Szebenyi C."/>
            <person name="Tomsovsky M."/>
            <person name="Tulloss R.E."/>
            <person name="Uehling J."/>
            <person name="Grigoriev I.V."/>
            <person name="Vagvolgyi C."/>
            <person name="Papp T."/>
            <person name="Martin F.M."/>
            <person name="Miettinen O."/>
            <person name="Hibbett D.S."/>
            <person name="Nagy L.G."/>
        </authorList>
    </citation>
    <scope>NUCLEOTIDE SEQUENCE [LARGE SCALE GENOMIC DNA]</scope>
    <source>
        <strain evidence="1 2">NL-1719</strain>
    </source>
</reference>
<keyword evidence="2" id="KW-1185">Reference proteome</keyword>
<evidence type="ECO:0000313" key="1">
    <source>
        <dbReference type="EMBL" id="TFK74366.1"/>
    </source>
</evidence>
<evidence type="ECO:0000313" key="2">
    <source>
        <dbReference type="Proteomes" id="UP000308600"/>
    </source>
</evidence>
<sequence>MSEKPRVPFVPQNYNREVLFQAPLSANPRSSAFSYSSYDPFDDTPPSNRSSRTSYPQSDEIPLAPNRRSAIPSSADPSPRGHRPKGLDLGGATSRYVALPYNDQYDLPTSSHADEALIKGSHNGSSSKPPKRHPFNQNFEPPNWWYIGLHIAMCLVAYPIIILFILVAKDKSLFWTRFIVSLGCGILGLMLGFSLLRFGKTFLEASTWATIIHQSCTPDAPGMRLKDLAAASEDGYSAYAGVKLLWDRFMYPGTAKKYRRAYDNRPWSLFIILFLILIGLAGALPFIFGRLIDIDAMIANQREQYFETIIQADLSDTDIDMANALAPAFDRFDLTWTLAPFSTHGGLPPAVNFPYNDDMVFFSETILSQLMPNGSGFGTFNTSTTAASIELQQNTTNRNILDVTMNDPGMLIRYPRWGVRIHCAKVTDPNLIIPRTVNTFTYMFLTSDLLKGLFEHFSMDYPADSLKFNASTVMQLNDTLPTNLNPADLAYGAFFFDNGVAHSLKSFPLSMGQDGNGWVTLESVIVRLNTSYTPNGTFLRLSDLSVPDATGNASFIGYDAAVCLELFEPWVLETYNTSMGLPTTLRLLDKSATILNHDSQQLKESNIGATITDPDVKRQLNSTGLVGAYIAAHQNSVNQILKDNGRDAFYVPSPTIVSFTGGQGPVGYTELSPDFFGQARALADASNMLPYFAGSGLTVARVYPDKIIATAAVRNIEMIAVLVFVLLLGVMAGLFVPKLPLSVPRRGFEVFSWMAAFQADELLGERPDAGLARNMELNDIQERVGELRFRYVAPPG</sequence>
<name>A0ACD3B8X2_9AGAR</name>
<dbReference type="Proteomes" id="UP000308600">
    <property type="component" value="Unassembled WGS sequence"/>
</dbReference>
<protein>
    <submittedName>
        <fullName evidence="1">Uncharacterized protein</fullName>
    </submittedName>
</protein>
<dbReference type="EMBL" id="ML208268">
    <property type="protein sequence ID" value="TFK74366.1"/>
    <property type="molecule type" value="Genomic_DNA"/>
</dbReference>
<accession>A0ACD3B8X2</accession>
<gene>
    <name evidence="1" type="ORF">BDN72DRAFT_833278</name>
</gene>
<proteinExistence type="predicted"/>